<keyword evidence="3" id="KW-0488">Methylation</keyword>
<dbReference type="CDD" id="cd11386">
    <property type="entry name" value="MCP_signal"/>
    <property type="match status" value="1"/>
</dbReference>
<dbReference type="GO" id="GO:0007165">
    <property type="term" value="P:signal transduction"/>
    <property type="evidence" value="ECO:0007669"/>
    <property type="project" value="UniProtKB-KW"/>
</dbReference>
<evidence type="ECO:0000256" key="8">
    <source>
        <dbReference type="ARBA" id="ARBA00029447"/>
    </source>
</evidence>
<dbReference type="GO" id="GO:0005886">
    <property type="term" value="C:plasma membrane"/>
    <property type="evidence" value="ECO:0007669"/>
    <property type="project" value="UniProtKB-SubCell"/>
</dbReference>
<dbReference type="RefSeq" id="WP_099522892.1">
    <property type="nucleotide sequence ID" value="NZ_NIQU01000001.1"/>
</dbReference>
<evidence type="ECO:0000256" key="6">
    <source>
        <dbReference type="ARBA" id="ARBA00023136"/>
    </source>
</evidence>
<dbReference type="PANTHER" id="PTHR32089">
    <property type="entry name" value="METHYL-ACCEPTING CHEMOTAXIS PROTEIN MCPB"/>
    <property type="match status" value="1"/>
</dbReference>
<evidence type="ECO:0000256" key="1">
    <source>
        <dbReference type="ARBA" id="ARBA00004651"/>
    </source>
</evidence>
<proteinExistence type="inferred from homology"/>
<dbReference type="GO" id="GO:0004888">
    <property type="term" value="F:transmembrane signaling receptor activity"/>
    <property type="evidence" value="ECO:0007669"/>
    <property type="project" value="InterPro"/>
</dbReference>
<evidence type="ECO:0000313" key="13">
    <source>
        <dbReference type="EMBL" id="PIA72392.1"/>
    </source>
</evidence>
<comment type="caution">
    <text evidence="13">The sequence shown here is derived from an EMBL/GenBank/DDBJ whole genome shotgun (WGS) entry which is preliminary data.</text>
</comment>
<dbReference type="InterPro" id="IPR003660">
    <property type="entry name" value="HAMP_dom"/>
</dbReference>
<dbReference type="FunFam" id="1.10.287.950:FF:000001">
    <property type="entry name" value="Methyl-accepting chemotaxis sensory transducer"/>
    <property type="match status" value="1"/>
</dbReference>
<evidence type="ECO:0000256" key="2">
    <source>
        <dbReference type="ARBA" id="ARBA00022475"/>
    </source>
</evidence>
<name>A0A2G5FWZ5_9PSED</name>
<dbReference type="Proteomes" id="UP000229504">
    <property type="component" value="Unassembled WGS sequence"/>
</dbReference>
<evidence type="ECO:0000256" key="7">
    <source>
        <dbReference type="ARBA" id="ARBA00023224"/>
    </source>
</evidence>
<gene>
    <name evidence="13" type="ORF">CDO35_05220</name>
</gene>
<organism evidence="13 14">
    <name type="scientific">Pseudomonas sediminis</name>
    <dbReference type="NCBI Taxonomy" id="1691904"/>
    <lineage>
        <taxon>Bacteria</taxon>
        <taxon>Pseudomonadati</taxon>
        <taxon>Pseudomonadota</taxon>
        <taxon>Gammaproteobacteria</taxon>
        <taxon>Pseudomonadales</taxon>
        <taxon>Pseudomonadaceae</taxon>
        <taxon>Pseudomonas</taxon>
    </lineage>
</organism>
<feature type="transmembrane region" description="Helical" evidence="10">
    <location>
        <begin position="20"/>
        <end position="40"/>
    </location>
</feature>
<comment type="similarity">
    <text evidence="8">Belongs to the methyl-accepting chemotaxis (MCP) protein family.</text>
</comment>
<dbReference type="Pfam" id="PF13675">
    <property type="entry name" value="PilJ"/>
    <property type="match status" value="1"/>
</dbReference>
<dbReference type="SMART" id="SM00283">
    <property type="entry name" value="MA"/>
    <property type="match status" value="1"/>
</dbReference>
<feature type="domain" description="Methyl-accepting transducer" evidence="11">
    <location>
        <begin position="403"/>
        <end position="639"/>
    </location>
</feature>
<dbReference type="EMBL" id="NIQU01000001">
    <property type="protein sequence ID" value="PIA72392.1"/>
    <property type="molecule type" value="Genomic_DNA"/>
</dbReference>
<keyword evidence="2" id="KW-1003">Cell membrane</keyword>
<evidence type="ECO:0000256" key="4">
    <source>
        <dbReference type="ARBA" id="ARBA00022692"/>
    </source>
</evidence>
<dbReference type="PROSITE" id="PS50885">
    <property type="entry name" value="HAMP"/>
    <property type="match status" value="1"/>
</dbReference>
<keyword evidence="5 10" id="KW-1133">Transmembrane helix</keyword>
<accession>A0A2G5FWZ5</accession>
<evidence type="ECO:0000259" key="11">
    <source>
        <dbReference type="PROSITE" id="PS50111"/>
    </source>
</evidence>
<feature type="transmembrane region" description="Helical" evidence="10">
    <location>
        <begin position="311"/>
        <end position="332"/>
    </location>
</feature>
<evidence type="ECO:0000256" key="3">
    <source>
        <dbReference type="ARBA" id="ARBA00022481"/>
    </source>
</evidence>
<dbReference type="SUPFAM" id="SSF58104">
    <property type="entry name" value="Methyl-accepting chemotaxis protein (MCP) signaling domain"/>
    <property type="match status" value="1"/>
</dbReference>
<dbReference type="AlphaFoldDB" id="A0A2G5FWZ5"/>
<evidence type="ECO:0000313" key="14">
    <source>
        <dbReference type="Proteomes" id="UP000229504"/>
    </source>
</evidence>
<evidence type="ECO:0000256" key="5">
    <source>
        <dbReference type="ARBA" id="ARBA00022989"/>
    </source>
</evidence>
<dbReference type="PRINTS" id="PR00260">
    <property type="entry name" value="CHEMTRNSDUCR"/>
</dbReference>
<reference evidence="14" key="1">
    <citation type="submission" date="2017-06" db="EMBL/GenBank/DDBJ databases">
        <authorList>
            <person name="Rastogi G."/>
            <person name="Vaishampayan P."/>
            <person name="Seuylemezian A."/>
        </authorList>
    </citation>
    <scope>NUCLEOTIDE SEQUENCE [LARGE SCALE GENOMIC DNA]</scope>
    <source>
        <strain evidence="14">PI11</strain>
    </source>
</reference>
<feature type="domain" description="HAMP" evidence="12">
    <location>
        <begin position="347"/>
        <end position="398"/>
    </location>
</feature>
<dbReference type="Pfam" id="PF00015">
    <property type="entry name" value="MCPsignal"/>
    <property type="match status" value="1"/>
</dbReference>
<comment type="subcellular location">
    <subcellularLocation>
        <location evidence="1">Cell membrane</location>
        <topology evidence="1">Multi-pass membrane protein</topology>
    </subcellularLocation>
</comment>
<evidence type="ECO:0000256" key="10">
    <source>
        <dbReference type="SAM" id="Phobius"/>
    </source>
</evidence>
<dbReference type="InterPro" id="IPR004089">
    <property type="entry name" value="MCPsignal_dom"/>
</dbReference>
<dbReference type="PROSITE" id="PS50111">
    <property type="entry name" value="CHEMOTAXIS_TRANSDUC_2"/>
    <property type="match status" value="1"/>
</dbReference>
<keyword evidence="7 9" id="KW-0807">Transducer</keyword>
<keyword evidence="6 10" id="KW-0472">Membrane</keyword>
<dbReference type="GO" id="GO:0006935">
    <property type="term" value="P:chemotaxis"/>
    <property type="evidence" value="ECO:0007669"/>
    <property type="project" value="InterPro"/>
</dbReference>
<dbReference type="Gene3D" id="1.10.287.950">
    <property type="entry name" value="Methyl-accepting chemotaxis protein"/>
    <property type="match status" value="1"/>
</dbReference>
<dbReference type="PANTHER" id="PTHR32089:SF119">
    <property type="entry name" value="METHYL-ACCEPTING CHEMOTAXIS PROTEIN CTPL"/>
    <property type="match status" value="1"/>
</dbReference>
<dbReference type="InterPro" id="IPR029095">
    <property type="entry name" value="NarX-like_N"/>
</dbReference>
<evidence type="ECO:0000256" key="9">
    <source>
        <dbReference type="PROSITE-ProRule" id="PRU00284"/>
    </source>
</evidence>
<protein>
    <submittedName>
        <fullName evidence="13">Chemotaxis protein</fullName>
    </submittedName>
</protein>
<keyword evidence="4 10" id="KW-0812">Transmembrane</keyword>
<evidence type="ECO:0000259" key="12">
    <source>
        <dbReference type="PROSITE" id="PS50885"/>
    </source>
</evidence>
<sequence length="678" mass="71809">MKKFNAGNLLVGARSSTLIATLFVVLIVSIVLLFANFAYINTQSNYDTEYISHSGELRVLSQRIAKNATEAAAGKAEAFGLLRDARNDFQLRWGYLTDGDASSGLPSAPASVQAQMAAVQQDWDSLRQNTDAILASEQTVLSLHQVAATLAETIPQLQVEYEEVVDILLESGAPAAQVSVAQRQSLLAERILGSVNKVLAGDEDSVQAADMFGRDASLFGRVLAAMLEGNAAMEISQVTDEEALERLAEISELFEFVSGSVDEILETSPELFQVRESANSIFTVSQTLLDKASELAVGFESLASGRAINTLFGYVLGGLALGSIILIGLVMVRETNRRLAETAEKNERNQAAILRLLDEIADLADGDLTVAATVTEDFTGAIADSINYSIDQLRDLVATINLTAVQVAGAAQETQATAMHLAEASEHQAQEIAGASAAINEMAVSIDQVSANASESSAVAERSVAIANKGNEVVHNTITGMDNIREQIQDTSKRIKRLGESSQEIGDIVSLINDIADQTNILALNAAIQASMAGDAGRGFAVVADEVQRLAERSSAATKQIEALVKTIQTDTNEAVISMEQTTSEVVRGARLAQDAGVALEEIEKVSKTLAALIQNISNAARQQASSAGHISNTMNVIQEITSQTSSGTTATAKSIGNLAKMASEMRKSVSGFTLPDA</sequence>
<dbReference type="InterPro" id="IPR004090">
    <property type="entry name" value="Chemotax_Me-accpt_rcpt"/>
</dbReference>